<comment type="caution">
    <text evidence="2">The sequence shown here is derived from an EMBL/GenBank/DDBJ whole genome shotgun (WGS) entry which is preliminary data.</text>
</comment>
<accession>A0ABQ4Y6C3</accession>
<keyword evidence="3" id="KW-1185">Reference proteome</keyword>
<organism evidence="2 3">
    <name type="scientific">Tanacetum coccineum</name>
    <dbReference type="NCBI Taxonomy" id="301880"/>
    <lineage>
        <taxon>Eukaryota</taxon>
        <taxon>Viridiplantae</taxon>
        <taxon>Streptophyta</taxon>
        <taxon>Embryophyta</taxon>
        <taxon>Tracheophyta</taxon>
        <taxon>Spermatophyta</taxon>
        <taxon>Magnoliopsida</taxon>
        <taxon>eudicotyledons</taxon>
        <taxon>Gunneridae</taxon>
        <taxon>Pentapetalae</taxon>
        <taxon>asterids</taxon>
        <taxon>campanulids</taxon>
        <taxon>Asterales</taxon>
        <taxon>Asteraceae</taxon>
        <taxon>Asteroideae</taxon>
        <taxon>Anthemideae</taxon>
        <taxon>Anthemidinae</taxon>
        <taxon>Tanacetum</taxon>
    </lineage>
</organism>
<evidence type="ECO:0000313" key="3">
    <source>
        <dbReference type="Proteomes" id="UP001151760"/>
    </source>
</evidence>
<feature type="region of interest" description="Disordered" evidence="1">
    <location>
        <begin position="90"/>
        <end position="117"/>
    </location>
</feature>
<evidence type="ECO:0000256" key="1">
    <source>
        <dbReference type="SAM" id="MobiDB-lite"/>
    </source>
</evidence>
<dbReference type="Proteomes" id="UP001151760">
    <property type="component" value="Unassembled WGS sequence"/>
</dbReference>
<gene>
    <name evidence="2" type="ORF">Tco_0705524</name>
</gene>
<reference evidence="2" key="2">
    <citation type="submission" date="2022-01" db="EMBL/GenBank/DDBJ databases">
        <authorList>
            <person name="Yamashiro T."/>
            <person name="Shiraishi A."/>
            <person name="Satake H."/>
            <person name="Nakayama K."/>
        </authorList>
    </citation>
    <scope>NUCLEOTIDE SEQUENCE</scope>
</reference>
<sequence>MRGVEGGEGLGGRALRSKEVRGGGRERVVSVLCIERRCICVSEWEVMELRGLFWHLEIELGTTSAEDMAHRRLEVKARKFSDSYKALLEEPSKSVSGEGSAKKKGRTVAITTEDMQKQKNDIKARTTLLLALPNEHQLRFSKYDTAKEL</sequence>
<reference evidence="2" key="1">
    <citation type="journal article" date="2022" name="Int. J. Mol. Sci.">
        <title>Draft Genome of Tanacetum Coccineum: Genomic Comparison of Closely Related Tanacetum-Family Plants.</title>
        <authorList>
            <person name="Yamashiro T."/>
            <person name="Shiraishi A."/>
            <person name="Nakayama K."/>
            <person name="Satake H."/>
        </authorList>
    </citation>
    <scope>NUCLEOTIDE SEQUENCE</scope>
</reference>
<evidence type="ECO:0000313" key="2">
    <source>
        <dbReference type="EMBL" id="GJS72683.1"/>
    </source>
</evidence>
<name>A0ABQ4Y6C3_9ASTR</name>
<proteinExistence type="predicted"/>
<dbReference type="EMBL" id="BQNB010010097">
    <property type="protein sequence ID" value="GJS72683.1"/>
    <property type="molecule type" value="Genomic_DNA"/>
</dbReference>
<protein>
    <submittedName>
        <fullName evidence="2">Uncharacterized protein</fullName>
    </submittedName>
</protein>